<organism evidence="3 4">
    <name type="scientific">Ammoniphilus oxalaticus</name>
    <dbReference type="NCBI Taxonomy" id="66863"/>
    <lineage>
        <taxon>Bacteria</taxon>
        <taxon>Bacillati</taxon>
        <taxon>Bacillota</taxon>
        <taxon>Bacilli</taxon>
        <taxon>Bacillales</taxon>
        <taxon>Paenibacillaceae</taxon>
        <taxon>Aneurinibacillus group</taxon>
        <taxon>Ammoniphilus</taxon>
    </lineage>
</organism>
<feature type="transmembrane region" description="Helical" evidence="2">
    <location>
        <begin position="271"/>
        <end position="289"/>
    </location>
</feature>
<keyword evidence="2" id="KW-0812">Transmembrane</keyword>
<dbReference type="AlphaFoldDB" id="A0A419SKV9"/>
<evidence type="ECO:0008006" key="5">
    <source>
        <dbReference type="Google" id="ProtNLM"/>
    </source>
</evidence>
<name>A0A419SKV9_9BACL</name>
<keyword evidence="2" id="KW-1133">Transmembrane helix</keyword>
<feature type="transmembrane region" description="Helical" evidence="2">
    <location>
        <begin position="12"/>
        <end position="37"/>
    </location>
</feature>
<evidence type="ECO:0000313" key="3">
    <source>
        <dbReference type="EMBL" id="RKD24641.1"/>
    </source>
</evidence>
<dbReference type="InterPro" id="IPR011701">
    <property type="entry name" value="MFS"/>
</dbReference>
<reference evidence="3 4" key="1">
    <citation type="submission" date="2016-08" db="EMBL/GenBank/DDBJ databases">
        <title>Novel Firmicute Genomes.</title>
        <authorList>
            <person name="Poppleton D.I."/>
            <person name="Gribaldo S."/>
        </authorList>
    </citation>
    <scope>NUCLEOTIDE SEQUENCE [LARGE SCALE GENOMIC DNA]</scope>
    <source>
        <strain evidence="3 4">RAOx-1</strain>
    </source>
</reference>
<evidence type="ECO:0000313" key="4">
    <source>
        <dbReference type="Proteomes" id="UP000284219"/>
    </source>
</evidence>
<feature type="transmembrane region" description="Helical" evidence="2">
    <location>
        <begin position="109"/>
        <end position="128"/>
    </location>
</feature>
<dbReference type="GO" id="GO:0022857">
    <property type="term" value="F:transmembrane transporter activity"/>
    <property type="evidence" value="ECO:0007669"/>
    <property type="project" value="InterPro"/>
</dbReference>
<dbReference type="OrthoDB" id="2677509at2"/>
<dbReference type="Gene3D" id="1.20.1250.20">
    <property type="entry name" value="MFS general substrate transporter like domains"/>
    <property type="match status" value="1"/>
</dbReference>
<comment type="caution">
    <text evidence="3">The sequence shown here is derived from an EMBL/GenBank/DDBJ whole genome shotgun (WGS) entry which is preliminary data.</text>
</comment>
<accession>A0A419SKV9</accession>
<keyword evidence="2" id="KW-0472">Membrane</keyword>
<dbReference type="PANTHER" id="PTHR23526:SF2">
    <property type="entry name" value="MAJOR FACILITATOR SUPERFAMILY (MFS) PROFILE DOMAIN-CONTAINING PROTEIN"/>
    <property type="match status" value="1"/>
</dbReference>
<comment type="subcellular location">
    <subcellularLocation>
        <location evidence="1">Cell membrane</location>
        <topology evidence="1">Multi-pass membrane protein</topology>
    </subcellularLocation>
</comment>
<feature type="transmembrane region" description="Helical" evidence="2">
    <location>
        <begin position="135"/>
        <end position="161"/>
    </location>
</feature>
<dbReference type="GO" id="GO:0005886">
    <property type="term" value="C:plasma membrane"/>
    <property type="evidence" value="ECO:0007669"/>
    <property type="project" value="UniProtKB-SubCell"/>
</dbReference>
<feature type="transmembrane region" description="Helical" evidence="2">
    <location>
        <begin position="343"/>
        <end position="365"/>
    </location>
</feature>
<dbReference type="InterPro" id="IPR036259">
    <property type="entry name" value="MFS_trans_sf"/>
</dbReference>
<keyword evidence="4" id="KW-1185">Reference proteome</keyword>
<feature type="transmembrane region" description="Helical" evidence="2">
    <location>
        <begin position="167"/>
        <end position="186"/>
    </location>
</feature>
<dbReference type="RefSeq" id="WP_120189940.1">
    <property type="nucleotide sequence ID" value="NZ_MCHY01000008.1"/>
</dbReference>
<feature type="transmembrane region" description="Helical" evidence="2">
    <location>
        <begin position="43"/>
        <end position="68"/>
    </location>
</feature>
<evidence type="ECO:0000256" key="2">
    <source>
        <dbReference type="SAM" id="Phobius"/>
    </source>
</evidence>
<feature type="transmembrane region" description="Helical" evidence="2">
    <location>
        <begin position="77"/>
        <end position="97"/>
    </location>
</feature>
<feature type="transmembrane region" description="Helical" evidence="2">
    <location>
        <begin position="207"/>
        <end position="236"/>
    </location>
</feature>
<feature type="transmembrane region" description="Helical" evidence="2">
    <location>
        <begin position="242"/>
        <end position="259"/>
    </location>
</feature>
<dbReference type="Pfam" id="PF07690">
    <property type="entry name" value="MFS_1"/>
    <property type="match status" value="1"/>
</dbReference>
<dbReference type="SUPFAM" id="SSF103473">
    <property type="entry name" value="MFS general substrate transporter"/>
    <property type="match status" value="1"/>
</dbReference>
<sequence>MDPKKSSSPAITALFLVQLVFSIIFAFANLFMNIYLWSRGKSFWQIGVFNLFSVQAIFFSSLCGAYALKRWGTRSTFLLSSLLALGLFGYLFVFNVAKPSLIPTLGLLYGGYIGLFYIGFNLQILWLSNDKNRSLLVGLESAFATLAQLLTPLLAGYFIAARGYRDSFMLIIGLLILQLLISSRVPRIRATGGYRKRYFFLAENETMARLGFSSAAYGFLAAFIQMSYGLFFYFLVQNEWRLGIWNFVFGGVSATMFWLVGKQLKQTNREILLSMGMLMATIVTLSLLLPVPQLFILFNLVISVSLPMIWVPAKSSHYTQMIEIANQSNKQQTSRLGKMMQLLVFREFSISLGRIVFFMLIVIGFDFGLSVSYYAMILLACLMPFTIRLFAAEKIK</sequence>
<dbReference type="InterPro" id="IPR052528">
    <property type="entry name" value="Sugar_transport-like"/>
</dbReference>
<protein>
    <recommendedName>
        <fullName evidence="5">MFS transporter</fullName>
    </recommendedName>
</protein>
<proteinExistence type="predicted"/>
<evidence type="ECO:0000256" key="1">
    <source>
        <dbReference type="ARBA" id="ARBA00004651"/>
    </source>
</evidence>
<dbReference type="EMBL" id="MCHY01000008">
    <property type="protein sequence ID" value="RKD24641.1"/>
    <property type="molecule type" value="Genomic_DNA"/>
</dbReference>
<dbReference type="PANTHER" id="PTHR23526">
    <property type="entry name" value="INTEGRAL MEMBRANE TRANSPORT PROTEIN-RELATED"/>
    <property type="match status" value="1"/>
</dbReference>
<feature type="transmembrane region" description="Helical" evidence="2">
    <location>
        <begin position="295"/>
        <end position="313"/>
    </location>
</feature>
<dbReference type="Proteomes" id="UP000284219">
    <property type="component" value="Unassembled WGS sequence"/>
</dbReference>
<gene>
    <name evidence="3" type="ORF">BEP19_09715</name>
</gene>
<feature type="transmembrane region" description="Helical" evidence="2">
    <location>
        <begin position="371"/>
        <end position="391"/>
    </location>
</feature>